<feature type="region of interest" description="Disordered" evidence="2">
    <location>
        <begin position="1203"/>
        <end position="1227"/>
    </location>
</feature>
<evidence type="ECO:0000313" key="4">
    <source>
        <dbReference type="EMBL" id="EFJ12595.1"/>
    </source>
</evidence>
<evidence type="ECO:0000256" key="2">
    <source>
        <dbReference type="SAM" id="MobiDB-lite"/>
    </source>
</evidence>
<feature type="domain" description="Coatomer alpha subunit C-terminal" evidence="3">
    <location>
        <begin position="1434"/>
        <end position="1594"/>
    </location>
</feature>
<evidence type="ECO:0000313" key="5">
    <source>
        <dbReference type="Proteomes" id="UP000001514"/>
    </source>
</evidence>
<reference evidence="4 5" key="1">
    <citation type="journal article" date="2011" name="Science">
        <title>The Selaginella genome identifies genetic changes associated with the evolution of vascular plants.</title>
        <authorList>
            <person name="Banks J.A."/>
            <person name="Nishiyama T."/>
            <person name="Hasebe M."/>
            <person name="Bowman J.L."/>
            <person name="Gribskov M."/>
            <person name="dePamphilis C."/>
            <person name="Albert V.A."/>
            <person name="Aono N."/>
            <person name="Aoyama T."/>
            <person name="Ambrose B.A."/>
            <person name="Ashton N.W."/>
            <person name="Axtell M.J."/>
            <person name="Barker E."/>
            <person name="Barker M.S."/>
            <person name="Bennetzen J.L."/>
            <person name="Bonawitz N.D."/>
            <person name="Chapple C."/>
            <person name="Cheng C."/>
            <person name="Correa L.G."/>
            <person name="Dacre M."/>
            <person name="DeBarry J."/>
            <person name="Dreyer I."/>
            <person name="Elias M."/>
            <person name="Engstrom E.M."/>
            <person name="Estelle M."/>
            <person name="Feng L."/>
            <person name="Finet C."/>
            <person name="Floyd S.K."/>
            <person name="Frommer W.B."/>
            <person name="Fujita T."/>
            <person name="Gramzow L."/>
            <person name="Gutensohn M."/>
            <person name="Harholt J."/>
            <person name="Hattori M."/>
            <person name="Heyl A."/>
            <person name="Hirai T."/>
            <person name="Hiwatashi Y."/>
            <person name="Ishikawa M."/>
            <person name="Iwata M."/>
            <person name="Karol K.G."/>
            <person name="Koehler B."/>
            <person name="Kolukisaoglu U."/>
            <person name="Kubo M."/>
            <person name="Kurata T."/>
            <person name="Lalonde S."/>
            <person name="Li K."/>
            <person name="Li Y."/>
            <person name="Litt A."/>
            <person name="Lyons E."/>
            <person name="Manning G."/>
            <person name="Maruyama T."/>
            <person name="Michael T.P."/>
            <person name="Mikami K."/>
            <person name="Miyazaki S."/>
            <person name="Morinaga S."/>
            <person name="Murata T."/>
            <person name="Mueller-Roeber B."/>
            <person name="Nelson D.R."/>
            <person name="Obara M."/>
            <person name="Oguri Y."/>
            <person name="Olmstead R.G."/>
            <person name="Onodera N."/>
            <person name="Petersen B.L."/>
            <person name="Pils B."/>
            <person name="Prigge M."/>
            <person name="Rensing S.A."/>
            <person name="Riano-Pachon D.M."/>
            <person name="Roberts A.W."/>
            <person name="Sato Y."/>
            <person name="Scheller H.V."/>
            <person name="Schulz B."/>
            <person name="Schulz C."/>
            <person name="Shakirov E.V."/>
            <person name="Shibagaki N."/>
            <person name="Shinohara N."/>
            <person name="Shippen D.E."/>
            <person name="Soerensen I."/>
            <person name="Sotooka R."/>
            <person name="Sugimoto N."/>
            <person name="Sugita M."/>
            <person name="Sumikawa N."/>
            <person name="Tanurdzic M."/>
            <person name="Theissen G."/>
            <person name="Ulvskov P."/>
            <person name="Wakazuki S."/>
            <person name="Weng J.K."/>
            <person name="Willats W.W."/>
            <person name="Wipf D."/>
            <person name="Wolf P.G."/>
            <person name="Yang L."/>
            <person name="Zimmer A.D."/>
            <person name="Zhu Q."/>
            <person name="Mitros T."/>
            <person name="Hellsten U."/>
            <person name="Loque D."/>
            <person name="Otillar R."/>
            <person name="Salamov A."/>
            <person name="Schmutz J."/>
            <person name="Shapiro H."/>
            <person name="Lindquist E."/>
            <person name="Lucas S."/>
            <person name="Rokhsar D."/>
            <person name="Grigoriev I.V."/>
        </authorList>
    </citation>
    <scope>NUCLEOTIDE SEQUENCE [LARGE SCALE GENOMIC DNA]</scope>
</reference>
<dbReference type="InterPro" id="IPR010714">
    <property type="entry name" value="Coatomer_asu_C"/>
</dbReference>
<dbReference type="Proteomes" id="UP000001514">
    <property type="component" value="Unassembled WGS sequence"/>
</dbReference>
<dbReference type="SUPFAM" id="SSF50978">
    <property type="entry name" value="WD40 repeat-like"/>
    <property type="match status" value="1"/>
</dbReference>
<feature type="region of interest" description="Disordered" evidence="2">
    <location>
        <begin position="1311"/>
        <end position="1355"/>
    </location>
</feature>
<dbReference type="Gene3D" id="2.130.10.10">
    <property type="entry name" value="YVTN repeat-like/Quinoprotein amine dehydrogenase"/>
    <property type="match status" value="1"/>
</dbReference>
<dbReference type="Pfam" id="PF00400">
    <property type="entry name" value="WD40"/>
    <property type="match status" value="1"/>
</dbReference>
<gene>
    <name evidence="4" type="ORF">SELMODRAFT_182327</name>
</gene>
<dbReference type="eggNOG" id="ENOG502QPK8">
    <property type="taxonomic scope" value="Eukaryota"/>
</dbReference>
<dbReference type="GO" id="GO:0030126">
    <property type="term" value="C:COPI vesicle coat"/>
    <property type="evidence" value="ECO:0007669"/>
    <property type="project" value="InterPro"/>
</dbReference>
<dbReference type="SMART" id="SM00320">
    <property type="entry name" value="WD40"/>
    <property type="match status" value="4"/>
</dbReference>
<evidence type="ECO:0000256" key="1">
    <source>
        <dbReference type="PROSITE-ProRule" id="PRU00221"/>
    </source>
</evidence>
<dbReference type="Pfam" id="PF06957">
    <property type="entry name" value="COPI_C"/>
    <property type="match status" value="1"/>
</dbReference>
<keyword evidence="5" id="KW-1185">Reference proteome</keyword>
<protein>
    <recommendedName>
        <fullName evidence="3">Coatomer alpha subunit C-terminal domain-containing protein</fullName>
    </recommendedName>
</protein>
<dbReference type="FunCoup" id="D8SSL1">
    <property type="interactions" value="2710"/>
</dbReference>
<feature type="compositionally biased region" description="Gly residues" evidence="2">
    <location>
        <begin position="1212"/>
        <end position="1221"/>
    </location>
</feature>
<dbReference type="InterPro" id="IPR036322">
    <property type="entry name" value="WD40_repeat_dom_sf"/>
</dbReference>
<dbReference type="PANTHER" id="PTHR19878:SF17">
    <property type="entry name" value="TRANSDUCIN_WD40 REPEAT-LIKE SUPERFAMILY PROTEIN"/>
    <property type="match status" value="1"/>
</dbReference>
<dbReference type="GO" id="GO:0006886">
    <property type="term" value="P:intracellular protein transport"/>
    <property type="evidence" value="ECO:0007669"/>
    <property type="project" value="InterPro"/>
</dbReference>
<dbReference type="InterPro" id="IPR015943">
    <property type="entry name" value="WD40/YVTN_repeat-like_dom_sf"/>
</dbReference>
<accession>D8SSL1</accession>
<dbReference type="Gramene" id="EFJ12595">
    <property type="protein sequence ID" value="EFJ12595"/>
    <property type="gene ID" value="SELMODRAFT_182327"/>
</dbReference>
<dbReference type="InterPro" id="IPR001680">
    <property type="entry name" value="WD40_rpt"/>
</dbReference>
<proteinExistence type="predicted"/>
<dbReference type="HOGENOM" id="CLU_255754_0_0_1"/>
<dbReference type="STRING" id="88036.D8SSL1"/>
<dbReference type="GO" id="GO:0000045">
    <property type="term" value="P:autophagosome assembly"/>
    <property type="evidence" value="ECO:0007669"/>
    <property type="project" value="InterPro"/>
</dbReference>
<name>D8SSL1_SELML</name>
<feature type="repeat" description="WD" evidence="1">
    <location>
        <begin position="240"/>
        <end position="271"/>
    </location>
</feature>
<keyword evidence="1" id="KW-0853">WD repeat</keyword>
<dbReference type="EMBL" id="GL377638">
    <property type="protein sequence ID" value="EFJ12595.1"/>
    <property type="molecule type" value="Genomic_DNA"/>
</dbReference>
<dbReference type="PANTHER" id="PTHR19878">
    <property type="entry name" value="AUTOPHAGY PROTEIN 16-LIKE"/>
    <property type="match status" value="1"/>
</dbReference>
<organism evidence="5">
    <name type="scientific">Selaginella moellendorffii</name>
    <name type="common">Spikemoss</name>
    <dbReference type="NCBI Taxonomy" id="88036"/>
    <lineage>
        <taxon>Eukaryota</taxon>
        <taxon>Viridiplantae</taxon>
        <taxon>Streptophyta</taxon>
        <taxon>Embryophyta</taxon>
        <taxon>Tracheophyta</taxon>
        <taxon>Lycopodiopsida</taxon>
        <taxon>Selaginellales</taxon>
        <taxon>Selaginellaceae</taxon>
        <taxon>Selaginella</taxon>
    </lineage>
</organism>
<dbReference type="GO" id="GO:0016192">
    <property type="term" value="P:vesicle-mediated transport"/>
    <property type="evidence" value="ECO:0007669"/>
    <property type="project" value="InterPro"/>
</dbReference>
<dbReference type="GO" id="GO:0005198">
    <property type="term" value="F:structural molecule activity"/>
    <property type="evidence" value="ECO:0007669"/>
    <property type="project" value="InterPro"/>
</dbReference>
<dbReference type="InParanoid" id="D8SSL1"/>
<dbReference type="InterPro" id="IPR045160">
    <property type="entry name" value="ATG16"/>
</dbReference>
<sequence>MEWTARQYLEVQGAEGDGARPQCGAFHHSQALFAAAVGQHITEFDALTGCKLSSINIGASVVRMAYSPAGGHVIVAVLEDWSIKSWDLDTEHTHFLYSPAKKTDRISEGMEIHIALTPLRPWLFFGTYRRSSVNVVGTIEGAKPATIIKTDLKKPVTGLACHPRSPLLFVAYAEGLIRAYHIQSFTVQYTLQIDTSIKLVGAGAFAFHPTLEWVFVGDRSGTLIAWDVSVPTQPSMIGITQAGSNPISALSWHSMLRLLVTLSRDGMVQVWRTRVILNSNKPPMRANFFESAGVESLDVAKVLAQCSGDTIYPVPKITDFLLHPKLNLATILFPVRYIIECLRAAKSCPYRATVGKRKREEEHQLCRGKLGSSYSLCFKVLEALQEKLALLGSTGIVPDYQLQMQLQQARGQQGLTMSDLARKAFLYGKHGGEPRDTTSFRLPLLSIADPSHHLRDLPPLQQDLGFFTSEQGIFNYPIRAFFMDGCNLSAYNLASGDYNIYKKLSPTALGGQERSPTHMLYSSRQHLFLIFFECRGAIGEIVIYRESLTAEAVGERLNTITGSVLAGRDGAFLGFKEDKYAILDEDGVGLTLYPLEDEVKSATSNGDTNGALDVSTFSELHAKAQTYENGQKGLIQFVFDSPVQRIYSTPLDSLLMYVSSGSHIGLTRIFSSGYGASGDMFELSTKQEDGRFLKIRQFETVLQVRWQETMVGQFAGILTTERVMIVSQNLEVINSTSATFDKGFPPISTKILWVGPALLFSTPTTVAVLGWDGPACAVTTLAAPNSVLVGTLNDRLLLVCHNDPSPRQKQLVEIKTRLAGLLEPLLIGWTTLQVKLQPKLDLSEILFRLTSRFDSLRVTPRSLDALARVPSVCGELAVELSQAGPQFTQELRCKYAVVARRFQTALSILKDEFLRSRDYPRCPRTSRLFHRFQGLGRECIKFGQFDQAKEVYEAVSDYESMLDLFICHLNPSALRRLVQKLEETGVEPELKRLSEKILIVRSSGWGQGGVFANFAAESLAPKGPEWAGGNWQIKTFPEVKSSREWELSGEVTAYMKTPSGPIPTLIPDHIGVYFGTLKGRGSVVEVRDDALVRRLTNGEADIEKPAPALALPSTESKAAEDSLLNKIRAAKKDDGIVDEQAKAAEEFKKGLYGVDGSSSEEDETSTTKKKIRIKIRDKLATTTVDVDKVKEATKQFKLADTLPPRTRRASGGSQGSFGSSGGIQDIPIQTTTTQTNTEVFPVIMGMGVSAASGPIPEDFFHANGTGQGSGAAQPLTVNITPDGLTPGLWTSNVPQVQNMAGAPGGIVGGPGIMSNGVPPQADISLPDGGIPPQSGDLSLPDGGVPPQAAPQTEKTSTAPVNLNFESSMPAAALGVKAPSPPRQWKPGQVPRGASASTCFKAAVAHLEQNQLSDAMSCLDESFLALAKDRSLGVDVKAQAKICSQYKVAVLLLQEIAKLLKVDGTAAVGAKDEIARLARHLSTLPLQAKHRITCIRTAIKRNMDVQNYAFAKSQLDLLLSKAPPNKQEELRSLIAVCTQRGLFDRTIEDTEDPAQFCSATLGRLPTIGHDSCDLCSAKFSALTSPGCTICGMGTIRRSDGVGAPVSSPFA</sequence>
<evidence type="ECO:0000259" key="3">
    <source>
        <dbReference type="Pfam" id="PF06957"/>
    </source>
</evidence>
<dbReference type="KEGG" id="smo:SELMODRAFT_182327"/>
<dbReference type="PROSITE" id="PS50082">
    <property type="entry name" value="WD_REPEATS_2"/>
    <property type="match status" value="1"/>
</dbReference>
<dbReference type="OMA" id="ATKMQPN"/>